<accession>A0A6C0KLW5</accession>
<proteinExistence type="predicted"/>
<reference evidence="1" key="1">
    <citation type="journal article" date="2020" name="Nature">
        <title>Giant virus diversity and host interactions through global metagenomics.</title>
        <authorList>
            <person name="Schulz F."/>
            <person name="Roux S."/>
            <person name="Paez-Espino D."/>
            <person name="Jungbluth S."/>
            <person name="Walsh D.A."/>
            <person name="Denef V.J."/>
            <person name="McMahon K.D."/>
            <person name="Konstantinidis K.T."/>
            <person name="Eloe-Fadrosh E.A."/>
            <person name="Kyrpides N.C."/>
            <person name="Woyke T."/>
        </authorList>
    </citation>
    <scope>NUCLEOTIDE SEQUENCE</scope>
    <source>
        <strain evidence="1">GVMAG-S-3300013006-138</strain>
    </source>
</reference>
<evidence type="ECO:0000313" key="1">
    <source>
        <dbReference type="EMBL" id="QHU18283.1"/>
    </source>
</evidence>
<protein>
    <submittedName>
        <fullName evidence="1">Uncharacterized protein</fullName>
    </submittedName>
</protein>
<sequence>MAKGIDWKDMGYALGLIFVLGLLLVILGKPISEGFSNEEAIRCDVYSPCPGHLKCLNGFCAKTDPVGLKENNPLVLLPDGAPLPYF</sequence>
<dbReference type="AlphaFoldDB" id="A0A6C0KLW5"/>
<organism evidence="1">
    <name type="scientific">viral metagenome</name>
    <dbReference type="NCBI Taxonomy" id="1070528"/>
    <lineage>
        <taxon>unclassified sequences</taxon>
        <taxon>metagenomes</taxon>
        <taxon>organismal metagenomes</taxon>
    </lineage>
</organism>
<dbReference type="EMBL" id="MN740926">
    <property type="protein sequence ID" value="QHU18283.1"/>
    <property type="molecule type" value="Genomic_DNA"/>
</dbReference>
<name>A0A6C0KLW5_9ZZZZ</name>